<sequence length="82" mass="8578">MTSTPCGGTAEQKSASAGEAAEEKPASLRRNRDFRFWWGGTMLSAIGDELTAVALPLIVLLITDSPLHAGLVGSVESIPPLL</sequence>
<evidence type="ECO:0008006" key="3">
    <source>
        <dbReference type="Google" id="ProtNLM"/>
    </source>
</evidence>
<proteinExistence type="predicted"/>
<dbReference type="EMBL" id="JACWUS010000026">
    <property type="protein sequence ID" value="MBD2830531.1"/>
    <property type="molecule type" value="Genomic_DNA"/>
</dbReference>
<feature type="compositionally biased region" description="Low complexity" evidence="1">
    <location>
        <begin position="10"/>
        <end position="19"/>
    </location>
</feature>
<comment type="caution">
    <text evidence="2">The sequence shown here is derived from an EMBL/GenBank/DDBJ whole genome shotgun (WGS) entry which is preliminary data.</text>
</comment>
<reference evidence="2" key="1">
    <citation type="journal article" date="2020" name="PLoS ONE">
        <title>Isolation and characterization of Streptomyces bacteriophages and Streptomyces strains encoding biosynthetic arsenals: Streptomyces strains and phages for antibiotic discovery.</title>
        <authorList>
            <person name="Montano E.T."/>
            <person name="Nideffer J.F."/>
            <person name="Brumage L."/>
            <person name="Erb M."/>
            <person name="Derman A.I."/>
            <person name="Davis J.P."/>
            <person name="Estrada E."/>
            <person name="Fu S."/>
            <person name="Le D."/>
            <person name="Vuppala A."/>
            <person name="Tran C."/>
            <person name="Luterstein E."/>
            <person name="Lakkaraju S."/>
            <person name="Panchagnula S."/>
            <person name="Ren C."/>
            <person name="Doan J."/>
            <person name="Tran S."/>
            <person name="Soriano J."/>
            <person name="Fujita Y."/>
            <person name="Gutala P."/>
            <person name="Fujii Q."/>
            <person name="Lee M."/>
            <person name="Bui A."/>
            <person name="Villarreal C."/>
            <person name="Shing S.R."/>
            <person name="Kim S."/>
            <person name="Freeman D."/>
            <person name="Racha V."/>
            <person name="Ho A."/>
            <person name="Kumar P."/>
            <person name="Falah K."/>
            <person name="Dawson T."/>
            <person name="Enustun E."/>
            <person name="Prichard A."/>
            <person name="Gomez A."/>
            <person name="Khanna K."/>
            <person name="Trigg S."/>
            <person name="Fernandez L."/>
            <person name="Pogliano K."/>
            <person name="Pogliano J."/>
        </authorList>
    </citation>
    <scope>NUCLEOTIDE SEQUENCE</scope>
    <source>
        <strain evidence="2">QF2</strain>
    </source>
</reference>
<protein>
    <recommendedName>
        <fullName evidence="3">MFS transporter</fullName>
    </recommendedName>
</protein>
<name>A0A927BPS6_STRGL</name>
<accession>A0A927BPS6</accession>
<organism evidence="2">
    <name type="scientific">Streptomyces globisporus</name>
    <dbReference type="NCBI Taxonomy" id="1908"/>
    <lineage>
        <taxon>Bacteria</taxon>
        <taxon>Bacillati</taxon>
        <taxon>Actinomycetota</taxon>
        <taxon>Actinomycetes</taxon>
        <taxon>Kitasatosporales</taxon>
        <taxon>Streptomycetaceae</taxon>
        <taxon>Streptomyces</taxon>
    </lineage>
</organism>
<feature type="region of interest" description="Disordered" evidence="1">
    <location>
        <begin position="1"/>
        <end position="26"/>
    </location>
</feature>
<gene>
    <name evidence="2" type="ORF">ID875_29230</name>
</gene>
<evidence type="ECO:0000256" key="1">
    <source>
        <dbReference type="SAM" id="MobiDB-lite"/>
    </source>
</evidence>
<dbReference type="AlphaFoldDB" id="A0A927BPS6"/>
<evidence type="ECO:0000313" key="2">
    <source>
        <dbReference type="EMBL" id="MBD2830531.1"/>
    </source>
</evidence>